<dbReference type="PANTHER" id="PTHR42756:SF1">
    <property type="entry name" value="TRANSCRIPTIONAL REPRESSOR OF EMRAB OPERON"/>
    <property type="match status" value="1"/>
</dbReference>
<evidence type="ECO:0000256" key="1">
    <source>
        <dbReference type="ARBA" id="ARBA00023015"/>
    </source>
</evidence>
<evidence type="ECO:0000256" key="2">
    <source>
        <dbReference type="ARBA" id="ARBA00023125"/>
    </source>
</evidence>
<dbReference type="InterPro" id="IPR036390">
    <property type="entry name" value="WH_DNA-bd_sf"/>
</dbReference>
<dbReference type="SMART" id="SM00347">
    <property type="entry name" value="HTH_MARR"/>
    <property type="match status" value="1"/>
</dbReference>
<dbReference type="Gene3D" id="1.10.10.10">
    <property type="entry name" value="Winged helix-like DNA-binding domain superfamily/Winged helix DNA-binding domain"/>
    <property type="match status" value="1"/>
</dbReference>
<dbReference type="PANTHER" id="PTHR42756">
    <property type="entry name" value="TRANSCRIPTIONAL REGULATOR, MARR"/>
    <property type="match status" value="1"/>
</dbReference>
<proteinExistence type="predicted"/>
<keyword evidence="1" id="KW-0805">Transcription regulation</keyword>
<keyword evidence="2" id="KW-0238">DNA-binding</keyword>
<dbReference type="Proteomes" id="UP000093267">
    <property type="component" value="Chromosome"/>
</dbReference>
<keyword evidence="3" id="KW-0804">Transcription</keyword>
<dbReference type="KEGG" id="lpd:AYR62_12750"/>
<sequence>MTLQMEKLISMYNRAIREYLNTRLKGWSLNESNFYYVLIICEQPGIAQKDLMSGIYRQQSIVTKVVNTLVANGWADMRVDLDDKRRRNVFPTEKATEAYKELKKIQMDTNSFALTSLTKNEEKQLGTLLTKVIQQIVPDVYLDKDDNA</sequence>
<dbReference type="GO" id="GO:0003700">
    <property type="term" value="F:DNA-binding transcription factor activity"/>
    <property type="evidence" value="ECO:0007669"/>
    <property type="project" value="InterPro"/>
</dbReference>
<dbReference type="AlphaFoldDB" id="A0A1B2IWG3"/>
<evidence type="ECO:0000313" key="6">
    <source>
        <dbReference type="Proteomes" id="UP000093267"/>
    </source>
</evidence>
<dbReference type="InterPro" id="IPR036388">
    <property type="entry name" value="WH-like_DNA-bd_sf"/>
</dbReference>
<reference evidence="5 6" key="1">
    <citation type="submission" date="2016-03" db="EMBL/GenBank/DDBJ databases">
        <title>Pediococcus and Lactobacillus from brewery environment - whole genome sequencing and assembly.</title>
        <authorList>
            <person name="Behr J."/>
            <person name="Geissler A.J."/>
            <person name="Vogel R.F."/>
        </authorList>
    </citation>
    <scope>NUCLEOTIDE SEQUENCE [LARGE SCALE GENOMIC DNA]</scope>
    <source>
        <strain evidence="5 6">TMW 1.1995</strain>
    </source>
</reference>
<evidence type="ECO:0000259" key="4">
    <source>
        <dbReference type="PROSITE" id="PS50995"/>
    </source>
</evidence>
<name>A0A1B2IWG3_9LACO</name>
<dbReference type="OrthoDB" id="6462103at2"/>
<dbReference type="EMBL" id="CP014924">
    <property type="protein sequence ID" value="ANZ66377.1"/>
    <property type="molecule type" value="Genomic_DNA"/>
</dbReference>
<evidence type="ECO:0000313" key="5">
    <source>
        <dbReference type="EMBL" id="ANZ66377.1"/>
    </source>
</evidence>
<dbReference type="STRING" id="240427.AYR62_12750"/>
<dbReference type="GO" id="GO:0003677">
    <property type="term" value="F:DNA binding"/>
    <property type="evidence" value="ECO:0007669"/>
    <property type="project" value="UniProtKB-KW"/>
</dbReference>
<dbReference type="SUPFAM" id="SSF46785">
    <property type="entry name" value="Winged helix' DNA-binding domain"/>
    <property type="match status" value="1"/>
</dbReference>
<dbReference type="PROSITE" id="PS50995">
    <property type="entry name" value="HTH_MARR_2"/>
    <property type="match status" value="1"/>
</dbReference>
<dbReference type="RefSeq" id="WP_056986981.1">
    <property type="nucleotide sequence ID" value="NZ_CP014912.1"/>
</dbReference>
<feature type="domain" description="HTH marR-type" evidence="4">
    <location>
        <begin position="2"/>
        <end position="134"/>
    </location>
</feature>
<evidence type="ECO:0000256" key="3">
    <source>
        <dbReference type="ARBA" id="ARBA00023163"/>
    </source>
</evidence>
<organism evidence="5 6">
    <name type="scientific">Secundilactobacillus paracollinoides</name>
    <dbReference type="NCBI Taxonomy" id="240427"/>
    <lineage>
        <taxon>Bacteria</taxon>
        <taxon>Bacillati</taxon>
        <taxon>Bacillota</taxon>
        <taxon>Bacilli</taxon>
        <taxon>Lactobacillales</taxon>
        <taxon>Lactobacillaceae</taxon>
        <taxon>Secundilactobacillus</taxon>
    </lineage>
</organism>
<keyword evidence="6" id="KW-1185">Reference proteome</keyword>
<dbReference type="Pfam" id="PF01047">
    <property type="entry name" value="MarR"/>
    <property type="match status" value="1"/>
</dbReference>
<dbReference type="InterPro" id="IPR000835">
    <property type="entry name" value="HTH_MarR-typ"/>
</dbReference>
<accession>A0A1B2IWG3</accession>
<protein>
    <recommendedName>
        <fullName evidence="4">HTH marR-type domain-containing protein</fullName>
    </recommendedName>
</protein>
<gene>
    <name evidence="5" type="ORF">AYR63_03970</name>
</gene>